<dbReference type="OrthoDB" id="414243at2759"/>
<feature type="domain" description="GST N-terminal" evidence="6">
    <location>
        <begin position="12"/>
        <end position="89"/>
    </location>
</feature>
<dbReference type="FunFam" id="1.20.1050.10:FF:000031">
    <property type="entry name" value="Glutathione S-Transferase"/>
    <property type="match status" value="1"/>
</dbReference>
<dbReference type="FunFam" id="3.40.30.10:FF:000035">
    <property type="entry name" value="hematopoietic prostaglandin D synthase"/>
    <property type="match status" value="1"/>
</dbReference>
<dbReference type="GO" id="GO:0006749">
    <property type="term" value="P:glutathione metabolic process"/>
    <property type="evidence" value="ECO:0007669"/>
    <property type="project" value="TreeGrafter"/>
</dbReference>
<dbReference type="Gene3D" id="1.20.1050.10">
    <property type="match status" value="1"/>
</dbReference>
<dbReference type="GO" id="GO:0004364">
    <property type="term" value="F:glutathione transferase activity"/>
    <property type="evidence" value="ECO:0007669"/>
    <property type="project" value="UniProtKB-EC"/>
</dbReference>
<evidence type="ECO:0000256" key="4">
    <source>
        <dbReference type="ARBA" id="ARBA00047960"/>
    </source>
</evidence>
<dbReference type="Pfam" id="PF14497">
    <property type="entry name" value="GST_C_3"/>
    <property type="match status" value="1"/>
</dbReference>
<feature type="non-terminal residue" evidence="8">
    <location>
        <position position="1"/>
    </location>
</feature>
<evidence type="ECO:0000256" key="2">
    <source>
        <dbReference type="ARBA" id="ARBA00022679"/>
    </source>
</evidence>
<dbReference type="InterPro" id="IPR036282">
    <property type="entry name" value="Glutathione-S-Trfase_C_sf"/>
</dbReference>
<evidence type="ECO:0000256" key="1">
    <source>
        <dbReference type="ARBA" id="ARBA00012452"/>
    </source>
</evidence>
<dbReference type="CDD" id="cd03192">
    <property type="entry name" value="GST_C_Sigma_like"/>
    <property type="match status" value="1"/>
</dbReference>
<dbReference type="CDD" id="cd03039">
    <property type="entry name" value="GST_N_Sigma_like"/>
    <property type="match status" value="1"/>
</dbReference>
<dbReference type="GO" id="GO:0004602">
    <property type="term" value="F:glutathione peroxidase activity"/>
    <property type="evidence" value="ECO:0007669"/>
    <property type="project" value="UniProtKB-ARBA"/>
</dbReference>
<feature type="domain" description="GST C-terminal" evidence="7">
    <location>
        <begin position="112"/>
        <end position="244"/>
    </location>
</feature>
<dbReference type="EMBL" id="UYYB01122342">
    <property type="protein sequence ID" value="VDM83312.1"/>
    <property type="molecule type" value="Genomic_DNA"/>
</dbReference>
<accession>A0A3P7LW01</accession>
<gene>
    <name evidence="8" type="ORF">SVUK_LOCUS18310</name>
</gene>
<dbReference type="GO" id="GO:0005737">
    <property type="term" value="C:cytoplasm"/>
    <property type="evidence" value="ECO:0007669"/>
    <property type="project" value="UniProtKB-ARBA"/>
</dbReference>
<evidence type="ECO:0000259" key="6">
    <source>
        <dbReference type="PROSITE" id="PS50404"/>
    </source>
</evidence>
<dbReference type="SUPFAM" id="SSF52833">
    <property type="entry name" value="Thioredoxin-like"/>
    <property type="match status" value="1"/>
</dbReference>
<organism evidence="8 9">
    <name type="scientific">Strongylus vulgaris</name>
    <name type="common">Blood worm</name>
    <dbReference type="NCBI Taxonomy" id="40348"/>
    <lineage>
        <taxon>Eukaryota</taxon>
        <taxon>Metazoa</taxon>
        <taxon>Ecdysozoa</taxon>
        <taxon>Nematoda</taxon>
        <taxon>Chromadorea</taxon>
        <taxon>Rhabditida</taxon>
        <taxon>Rhabditina</taxon>
        <taxon>Rhabditomorpha</taxon>
        <taxon>Strongyloidea</taxon>
        <taxon>Strongylidae</taxon>
        <taxon>Strongylus</taxon>
    </lineage>
</organism>
<keyword evidence="9" id="KW-1185">Reference proteome</keyword>
<dbReference type="PROSITE" id="PS50405">
    <property type="entry name" value="GST_CTER"/>
    <property type="match status" value="1"/>
</dbReference>
<dbReference type="InterPro" id="IPR050213">
    <property type="entry name" value="GST_superfamily"/>
</dbReference>
<evidence type="ECO:0000256" key="5">
    <source>
        <dbReference type="ARBA" id="ARBA00078118"/>
    </source>
</evidence>
<sequence>SINCHVLRNDRSKYKLIYFNARAIAEVARQIFALAGQPYEDVRVNPKEWPKLKKGMPFEQLPVLEVDGKRIAQSYTICRFLARRFEVDGKRIAQSYTICRFLARRFGFAGHTPFEEAVVDSIVDQFRDYLFETRPFLVSLIGVGDGDVDTLKKKLFLPERAKLFGYMKKFLNHSSSGFLVGDSLTWADLCLAEHVATYCDMFPEMLEGYPEVRKAFCKIASSKDIARTGPESISACICDHEGCITNNYLTCPISLWFQNS</sequence>
<comment type="catalytic activity">
    <reaction evidence="4">
        <text>RX + glutathione = an S-substituted glutathione + a halide anion + H(+)</text>
        <dbReference type="Rhea" id="RHEA:16437"/>
        <dbReference type="ChEBI" id="CHEBI:15378"/>
        <dbReference type="ChEBI" id="CHEBI:16042"/>
        <dbReference type="ChEBI" id="CHEBI:17792"/>
        <dbReference type="ChEBI" id="CHEBI:57925"/>
        <dbReference type="ChEBI" id="CHEBI:90779"/>
        <dbReference type="EC" id="2.5.1.18"/>
    </reaction>
</comment>
<evidence type="ECO:0000313" key="8">
    <source>
        <dbReference type="EMBL" id="VDM83312.1"/>
    </source>
</evidence>
<dbReference type="Proteomes" id="UP000270094">
    <property type="component" value="Unassembled WGS sequence"/>
</dbReference>
<dbReference type="AlphaFoldDB" id="A0A3P7LW01"/>
<dbReference type="SFLD" id="SFLDS00019">
    <property type="entry name" value="Glutathione_Transferase_(cytos"/>
    <property type="match status" value="1"/>
</dbReference>
<keyword evidence="2" id="KW-0808">Transferase</keyword>
<dbReference type="Pfam" id="PF02798">
    <property type="entry name" value="GST_N"/>
    <property type="match status" value="1"/>
</dbReference>
<dbReference type="PANTHER" id="PTHR11571">
    <property type="entry name" value="GLUTATHIONE S-TRANSFERASE"/>
    <property type="match status" value="1"/>
</dbReference>
<dbReference type="InterPro" id="IPR010987">
    <property type="entry name" value="Glutathione-S-Trfase_C-like"/>
</dbReference>
<dbReference type="PROSITE" id="PS50404">
    <property type="entry name" value="GST_NTER"/>
    <property type="match status" value="1"/>
</dbReference>
<dbReference type="InterPro" id="IPR036249">
    <property type="entry name" value="Thioredoxin-like_sf"/>
</dbReference>
<evidence type="ECO:0000256" key="3">
    <source>
        <dbReference type="ARBA" id="ARBA00038317"/>
    </source>
</evidence>
<comment type="similarity">
    <text evidence="3">Belongs to the GST superfamily. Sigma family.</text>
</comment>
<dbReference type="SUPFAM" id="SSF47616">
    <property type="entry name" value="GST C-terminal domain-like"/>
    <property type="match status" value="1"/>
</dbReference>
<evidence type="ECO:0000259" key="7">
    <source>
        <dbReference type="PROSITE" id="PS50405"/>
    </source>
</evidence>
<reference evidence="8 9" key="1">
    <citation type="submission" date="2018-11" db="EMBL/GenBank/DDBJ databases">
        <authorList>
            <consortium name="Pathogen Informatics"/>
        </authorList>
    </citation>
    <scope>NUCLEOTIDE SEQUENCE [LARGE SCALE GENOMIC DNA]</scope>
</reference>
<proteinExistence type="inferred from homology"/>
<name>A0A3P7LW01_STRVU</name>
<dbReference type="Gene3D" id="1.20.1050.130">
    <property type="match status" value="1"/>
</dbReference>
<dbReference type="EC" id="2.5.1.18" evidence="1"/>
<dbReference type="InterPro" id="IPR040079">
    <property type="entry name" value="Glutathione_S-Trfase"/>
</dbReference>
<dbReference type="PANTHER" id="PTHR11571:SF224">
    <property type="entry name" value="HEMATOPOIETIC PROSTAGLANDIN D SYNTHASE"/>
    <property type="match status" value="1"/>
</dbReference>
<evidence type="ECO:0000313" key="9">
    <source>
        <dbReference type="Proteomes" id="UP000270094"/>
    </source>
</evidence>
<dbReference type="InterPro" id="IPR004045">
    <property type="entry name" value="Glutathione_S-Trfase_N"/>
</dbReference>
<protein>
    <recommendedName>
        <fullName evidence="1">glutathione transferase</fullName>
        <ecNumber evidence="1">2.5.1.18</ecNumber>
    </recommendedName>
    <alternativeName>
        <fullName evidence="5">GST class-sigma</fullName>
    </alternativeName>
</protein>
<dbReference type="InterPro" id="IPR004046">
    <property type="entry name" value="GST_C"/>
</dbReference>